<keyword evidence="1" id="KW-0175">Coiled coil</keyword>
<dbReference type="InterPro" id="IPR000195">
    <property type="entry name" value="Rab-GAP-TBC_dom"/>
</dbReference>
<protein>
    <recommendedName>
        <fullName evidence="2">Rab-GAP TBC domain-containing protein</fullName>
    </recommendedName>
</protein>
<keyword evidence="4" id="KW-1185">Reference proteome</keyword>
<accession>A0AAU9J6H8</accession>
<dbReference type="Pfam" id="PF00566">
    <property type="entry name" value="RabGAP-TBC"/>
    <property type="match status" value="1"/>
</dbReference>
<dbReference type="GO" id="GO:0031267">
    <property type="term" value="F:small GTPase binding"/>
    <property type="evidence" value="ECO:0007669"/>
    <property type="project" value="TreeGrafter"/>
</dbReference>
<dbReference type="Gene3D" id="1.10.472.80">
    <property type="entry name" value="Ypt/Rab-GAP domain of gyp1p, domain 3"/>
    <property type="match status" value="1"/>
</dbReference>
<dbReference type="EMBL" id="CAJZBQ010000035">
    <property type="protein sequence ID" value="CAG9323814.1"/>
    <property type="molecule type" value="Genomic_DNA"/>
</dbReference>
<evidence type="ECO:0000313" key="3">
    <source>
        <dbReference type="EMBL" id="CAG9323814.1"/>
    </source>
</evidence>
<proteinExistence type="predicted"/>
<name>A0AAU9J6H8_9CILI</name>
<dbReference type="InterPro" id="IPR050302">
    <property type="entry name" value="Rab_GAP_TBC_domain"/>
</dbReference>
<comment type="caution">
    <text evidence="3">The sequence shown here is derived from an EMBL/GenBank/DDBJ whole genome shotgun (WGS) entry which is preliminary data.</text>
</comment>
<dbReference type="InterPro" id="IPR035969">
    <property type="entry name" value="Rab-GAP_TBC_sf"/>
</dbReference>
<dbReference type="PROSITE" id="PS50086">
    <property type="entry name" value="TBC_RABGAP"/>
    <property type="match status" value="1"/>
</dbReference>
<dbReference type="SMART" id="SM00164">
    <property type="entry name" value="TBC"/>
    <property type="match status" value="1"/>
</dbReference>
<feature type="domain" description="Rab-GAP TBC" evidence="2">
    <location>
        <begin position="135"/>
        <end position="325"/>
    </location>
</feature>
<feature type="coiled-coil region" evidence="1">
    <location>
        <begin position="1"/>
        <end position="81"/>
    </location>
</feature>
<dbReference type="PANTHER" id="PTHR47219:SF15">
    <property type="entry name" value="TBC1 DOMAIN FAMILY MEMBER 12 ISOFORM X1"/>
    <property type="match status" value="1"/>
</dbReference>
<dbReference type="PANTHER" id="PTHR47219">
    <property type="entry name" value="RAB GTPASE-ACTIVATING PROTEIN 1-LIKE"/>
    <property type="match status" value="1"/>
</dbReference>
<reference evidence="3" key="1">
    <citation type="submission" date="2021-09" db="EMBL/GenBank/DDBJ databases">
        <authorList>
            <consortium name="AG Swart"/>
            <person name="Singh M."/>
            <person name="Singh A."/>
            <person name="Seah K."/>
            <person name="Emmerich C."/>
        </authorList>
    </citation>
    <scope>NUCLEOTIDE SEQUENCE</scope>
    <source>
        <strain evidence="3">ATCC30299</strain>
    </source>
</reference>
<dbReference type="AlphaFoldDB" id="A0AAU9J6H8"/>
<dbReference type="Gene3D" id="1.10.8.270">
    <property type="entry name" value="putative rabgap domain of human tbc1 domain family member 14 like domains"/>
    <property type="match status" value="1"/>
</dbReference>
<sequence length="397" mass="46335">MDDFIEELIQTKMKIAESEDKSLAKSKQLKEITEKLTANSSEIEEIQTENESLLQTIAKLIEEKNTLRTQFEEKLEIIKKNSTETTDPEEEDLRSLNINSEIRTDEDKIKTWTNILANWEKVKKNKRIKLLSKKGIPSKLRGEVWGKVIGNNLYITPQLYGILQSKFAQQERDESTLNIPADIRRNLSSFQSAQREKPLFQTLQEILEAFIAYRPDTGYVQGMAYLASILVIYLDDYKSFECLANIIFKSEILRTFYSFDLPGMQSYYRVFEHYMKKYVPTVYDHFDEIGITPDLYLLEWVYTLFSRCFSVEIVSRVWDSYLFEGDAYIFKVGIGILISLEKELQGDMNGIISIILNTAGYFDDASKLFRYVDRLNISLFKINKLRDTLRVSRLSIQ</sequence>
<dbReference type="GO" id="GO:0005096">
    <property type="term" value="F:GTPase activator activity"/>
    <property type="evidence" value="ECO:0007669"/>
    <property type="project" value="TreeGrafter"/>
</dbReference>
<evidence type="ECO:0000259" key="2">
    <source>
        <dbReference type="PROSITE" id="PS50086"/>
    </source>
</evidence>
<organism evidence="3 4">
    <name type="scientific">Blepharisma stoltei</name>
    <dbReference type="NCBI Taxonomy" id="1481888"/>
    <lineage>
        <taxon>Eukaryota</taxon>
        <taxon>Sar</taxon>
        <taxon>Alveolata</taxon>
        <taxon>Ciliophora</taxon>
        <taxon>Postciliodesmatophora</taxon>
        <taxon>Heterotrichea</taxon>
        <taxon>Heterotrichida</taxon>
        <taxon>Blepharismidae</taxon>
        <taxon>Blepharisma</taxon>
    </lineage>
</organism>
<evidence type="ECO:0000313" key="4">
    <source>
        <dbReference type="Proteomes" id="UP001162131"/>
    </source>
</evidence>
<gene>
    <name evidence="3" type="ORF">BSTOLATCC_MIC34850</name>
</gene>
<evidence type="ECO:0000256" key="1">
    <source>
        <dbReference type="SAM" id="Coils"/>
    </source>
</evidence>
<dbReference type="Proteomes" id="UP001162131">
    <property type="component" value="Unassembled WGS sequence"/>
</dbReference>
<dbReference type="Gene3D" id="1.10.10.750">
    <property type="entry name" value="Ypt/Rab-GAP domain of gyp1p, domain 1"/>
    <property type="match status" value="1"/>
</dbReference>
<dbReference type="SUPFAM" id="SSF47923">
    <property type="entry name" value="Ypt/Rab-GAP domain of gyp1p"/>
    <property type="match status" value="2"/>
</dbReference>